<feature type="domain" description="Calponin-homology (CH)" evidence="5">
    <location>
        <begin position="24"/>
        <end position="142"/>
    </location>
</feature>
<dbReference type="GO" id="GO:0032432">
    <property type="term" value="C:actin filament bundle"/>
    <property type="evidence" value="ECO:0007669"/>
    <property type="project" value="TreeGrafter"/>
</dbReference>
<dbReference type="InParanoid" id="A0A152A2X2"/>
<feature type="compositionally biased region" description="Basic and acidic residues" evidence="4">
    <location>
        <begin position="1034"/>
        <end position="1046"/>
    </location>
</feature>
<dbReference type="InterPro" id="IPR036872">
    <property type="entry name" value="CH_dom_sf"/>
</dbReference>
<feature type="coiled-coil region" evidence="3">
    <location>
        <begin position="789"/>
        <end position="845"/>
    </location>
</feature>
<dbReference type="GO" id="GO:0005884">
    <property type="term" value="C:actin filament"/>
    <property type="evidence" value="ECO:0007669"/>
    <property type="project" value="TreeGrafter"/>
</dbReference>
<dbReference type="EMBL" id="LODT01000013">
    <property type="protein sequence ID" value="KYR00554.1"/>
    <property type="molecule type" value="Genomic_DNA"/>
</dbReference>
<dbReference type="Pfam" id="PF00307">
    <property type="entry name" value="CH"/>
    <property type="match status" value="2"/>
</dbReference>
<dbReference type="InterPro" id="IPR001715">
    <property type="entry name" value="CH_dom"/>
</dbReference>
<feature type="coiled-coil region" evidence="3">
    <location>
        <begin position="719"/>
        <end position="746"/>
    </location>
</feature>
<evidence type="ECO:0000313" key="6">
    <source>
        <dbReference type="EMBL" id="KYR00554.1"/>
    </source>
</evidence>
<dbReference type="CDD" id="cd21217">
    <property type="entry name" value="CH_PLS_FIM_rpt1"/>
    <property type="match status" value="1"/>
</dbReference>
<keyword evidence="7" id="KW-1185">Reference proteome</keyword>
<dbReference type="Proteomes" id="UP000076078">
    <property type="component" value="Unassembled WGS sequence"/>
</dbReference>
<dbReference type="OrthoDB" id="20627at2759"/>
<dbReference type="InterPro" id="IPR039959">
    <property type="entry name" value="Fimbrin/Plastin"/>
</dbReference>
<evidence type="ECO:0000313" key="7">
    <source>
        <dbReference type="Proteomes" id="UP000076078"/>
    </source>
</evidence>
<sequence>MSTLQSRRLVSTQSSHNVIHSYHDEEKQSLVEHLNFLLKDETLLKSKIPIDPKSDLIFDSLKDGIILCKLINAIKPGTLNENTVKLNQPKLNLFEMNVNLEKCLNAAKSIGCSILNIGPVDFQEGKRHLILSILWQLIKIDLLNKVTKLASRVRAEILDLTDKEKVDDLVPDEILVRWVNHHLTEAGSLRKVANFSNDIKDCEVYILLFHQLSPKTCTLDGLKTEDLTQRAQDFLDMIDKIGCKKFISTQDIVNGNGRLNIAFVAYLFNRFNQVKEEAPAVPSEVIKSANEKIASNQEEIKILEQEIQQYQEKHLEKVEKVKDLQEKIEITKQQDIEIQVRFEEKVQEYTQNLENQRSEYQIQIEQLEEQLKLIKDNELPSEDVLLELIEKEQLEIQQIQSDQFDQLQNQYKDIQNQTEAQQLETAKLREEIEKDSQDLQVVQQQLDTEKAEIIKKLDATGFLETKKRLEQVKEQAKQIEEQITDLKQSEKELKTTLTETKDDKHRISIAKKKIQDELNRAKETTEKVIKSRFETDRFIDKTTRAVKDLVGEIDRIKNDRVYINQQTSVLKVELQEAEDQIEDIKVEKKRVLVKKQEIQENLMEKEIELNEVIVEKEIKLEETKKQHRETIDKMKRQYESSKKETHEDRVRIRDKLVIGSNQLLRQEYEMESEKRQLELQDVKTKTLERDVRFETMEKEVIESEMIRIKKESVRVNQALDQEREINMILEEKNKELYKEKSVLRETATKAAIESYQIQKEIRIQEEQIETFNTESNEVLIVNKRIEMSIMEETQDLDSKKAEIKDEKRRIKKLLSSKKLVEKEELEKIESQYSKDLLRLKSLEEMKAKEIKETSNAVEDLDVKQQRFNDRMVKTQGEIESLSSKMESLDMKKLHEKKRSLENTLLIAKGILDDKKKDKDQVLKDYELTMNKQKSLNENLLNHNKQKKTAEQMKKDLEEKLQKLKSHSLETSAEHKKWVEEAESKARADKEKIKKEMEKDQAKLVEKLESQTKEEQEDLIKKKESQISRTLESIQKAKSEEQRIADKIQNEKEDRALALERKKRKEERERKLKILKLEEELQKQPTKELNSDDEDL</sequence>
<dbReference type="PANTHER" id="PTHR19961:SF56">
    <property type="entry name" value="ACTIN BINDING PROTEIN"/>
    <property type="match status" value="1"/>
</dbReference>
<feature type="compositionally biased region" description="Basic and acidic residues" evidence="4">
    <location>
        <begin position="1076"/>
        <end position="1089"/>
    </location>
</feature>
<dbReference type="OMA" id="SNTHEEV"/>
<dbReference type="STRING" id="361077.A0A152A2X2"/>
<dbReference type="GO" id="GO:0005737">
    <property type="term" value="C:cytoplasm"/>
    <property type="evidence" value="ECO:0007669"/>
    <property type="project" value="TreeGrafter"/>
</dbReference>
<accession>A0A152A2X2</accession>
<feature type="domain" description="Calponin-homology (CH)" evidence="5">
    <location>
        <begin position="169"/>
        <end position="272"/>
    </location>
</feature>
<evidence type="ECO:0000256" key="4">
    <source>
        <dbReference type="SAM" id="MobiDB-lite"/>
    </source>
</evidence>
<dbReference type="AlphaFoldDB" id="A0A152A2X2"/>
<feature type="region of interest" description="Disordered" evidence="4">
    <location>
        <begin position="1076"/>
        <end position="1095"/>
    </location>
</feature>
<keyword evidence="3" id="KW-0175">Coiled coil</keyword>
<dbReference type="Gene3D" id="1.10.418.10">
    <property type="entry name" value="Calponin-like domain"/>
    <property type="match status" value="2"/>
</dbReference>
<name>A0A152A2X2_TIELA</name>
<comment type="caution">
    <text evidence="6">The sequence shown here is derived from an EMBL/GenBank/DDBJ whole genome shotgun (WGS) entry which is preliminary data.</text>
</comment>
<gene>
    <name evidence="6" type="ORF">DLAC_02569</name>
</gene>
<dbReference type="GO" id="GO:0051017">
    <property type="term" value="P:actin filament bundle assembly"/>
    <property type="evidence" value="ECO:0007669"/>
    <property type="project" value="InterPro"/>
</dbReference>
<evidence type="ECO:0000256" key="2">
    <source>
        <dbReference type="ARBA" id="ARBA00023203"/>
    </source>
</evidence>
<dbReference type="GO" id="GO:0051639">
    <property type="term" value="P:actin filament network formation"/>
    <property type="evidence" value="ECO:0007669"/>
    <property type="project" value="TreeGrafter"/>
</dbReference>
<feature type="region of interest" description="Disordered" evidence="4">
    <location>
        <begin position="963"/>
        <end position="1046"/>
    </location>
</feature>
<proteinExistence type="predicted"/>
<dbReference type="SMART" id="SM00033">
    <property type="entry name" value="CH"/>
    <property type="match status" value="2"/>
</dbReference>
<evidence type="ECO:0000259" key="5">
    <source>
        <dbReference type="PROSITE" id="PS50021"/>
    </source>
</evidence>
<dbReference type="SUPFAM" id="SSF47576">
    <property type="entry name" value="Calponin-homology domain, CH-domain"/>
    <property type="match status" value="1"/>
</dbReference>
<organism evidence="6 7">
    <name type="scientific">Tieghemostelium lacteum</name>
    <name type="common">Slime mold</name>
    <name type="synonym">Dictyostelium lacteum</name>
    <dbReference type="NCBI Taxonomy" id="361077"/>
    <lineage>
        <taxon>Eukaryota</taxon>
        <taxon>Amoebozoa</taxon>
        <taxon>Evosea</taxon>
        <taxon>Eumycetozoa</taxon>
        <taxon>Dictyostelia</taxon>
        <taxon>Dictyosteliales</taxon>
        <taxon>Raperosteliaceae</taxon>
        <taxon>Tieghemostelium</taxon>
    </lineage>
</organism>
<evidence type="ECO:0000256" key="3">
    <source>
        <dbReference type="SAM" id="Coils"/>
    </source>
</evidence>
<dbReference type="PROSITE" id="PS50021">
    <property type="entry name" value="CH"/>
    <property type="match status" value="2"/>
</dbReference>
<keyword evidence="1" id="KW-0677">Repeat</keyword>
<dbReference type="PANTHER" id="PTHR19961">
    <property type="entry name" value="FIMBRIN/PLASTIN"/>
    <property type="match status" value="1"/>
</dbReference>
<feature type="compositionally biased region" description="Basic and acidic residues" evidence="4">
    <location>
        <begin position="971"/>
        <end position="1025"/>
    </location>
</feature>
<feature type="coiled-coil region" evidence="3">
    <location>
        <begin position="286"/>
        <end position="685"/>
    </location>
</feature>
<keyword evidence="2" id="KW-0009">Actin-binding</keyword>
<reference evidence="6 7" key="1">
    <citation type="submission" date="2015-12" db="EMBL/GenBank/DDBJ databases">
        <title>Dictyostelia acquired genes for synthesis and detection of signals that induce cell-type specialization by lateral gene transfer from prokaryotes.</title>
        <authorList>
            <person name="Gloeckner G."/>
            <person name="Schaap P."/>
        </authorList>
    </citation>
    <scope>NUCLEOTIDE SEQUENCE [LARGE SCALE GENOMIC DNA]</scope>
    <source>
        <strain evidence="6 7">TK</strain>
    </source>
</reference>
<evidence type="ECO:0000256" key="1">
    <source>
        <dbReference type="ARBA" id="ARBA00022737"/>
    </source>
</evidence>
<dbReference type="GO" id="GO:0051015">
    <property type="term" value="F:actin filament binding"/>
    <property type="evidence" value="ECO:0007669"/>
    <property type="project" value="InterPro"/>
</dbReference>
<protein>
    <submittedName>
        <fullName evidence="6">Actin binding protein</fullName>
    </submittedName>
</protein>